<dbReference type="STRING" id="225359.A0A2S4PSA1"/>
<gene>
    <name evidence="2" type="ORF">EPUL_002835</name>
</gene>
<dbReference type="OrthoDB" id="1696305at2759"/>
<sequence>MIVERLEEPSCPATLTVHLRSRIVSPTPQPDNDSTTPETRETIKNDDATILKEAKKEIKMKGRTHTKILENFLEVAKAKPVLCSEKDLQEIQWLERASENSLKEANIMKIHNEKRKRQEEMLSAAKGVTS</sequence>
<feature type="region of interest" description="Disordered" evidence="1">
    <location>
        <begin position="20"/>
        <end position="44"/>
    </location>
</feature>
<evidence type="ECO:0000313" key="3">
    <source>
        <dbReference type="Proteomes" id="UP000237438"/>
    </source>
</evidence>
<organism evidence="2 3">
    <name type="scientific">Erysiphe pulchra</name>
    <dbReference type="NCBI Taxonomy" id="225359"/>
    <lineage>
        <taxon>Eukaryota</taxon>
        <taxon>Fungi</taxon>
        <taxon>Dikarya</taxon>
        <taxon>Ascomycota</taxon>
        <taxon>Pezizomycotina</taxon>
        <taxon>Leotiomycetes</taxon>
        <taxon>Erysiphales</taxon>
        <taxon>Erysiphaceae</taxon>
        <taxon>Erysiphe</taxon>
    </lineage>
</organism>
<reference evidence="2 3" key="1">
    <citation type="submission" date="2017-10" db="EMBL/GenBank/DDBJ databases">
        <title>Development of genomic resources for the powdery mildew, Erysiphe pulchra.</title>
        <authorList>
            <person name="Wadl P.A."/>
            <person name="Mack B.M."/>
            <person name="Moore G."/>
            <person name="Beltz S.B."/>
        </authorList>
    </citation>
    <scope>NUCLEOTIDE SEQUENCE [LARGE SCALE GENOMIC DNA]</scope>
    <source>
        <strain evidence="2">Cflorida</strain>
    </source>
</reference>
<proteinExistence type="predicted"/>
<feature type="compositionally biased region" description="Polar residues" evidence="1">
    <location>
        <begin position="24"/>
        <end position="37"/>
    </location>
</feature>
<dbReference type="Proteomes" id="UP000237438">
    <property type="component" value="Unassembled WGS sequence"/>
</dbReference>
<dbReference type="EMBL" id="PEDP01000806">
    <property type="protein sequence ID" value="POS84910.1"/>
    <property type="molecule type" value="Genomic_DNA"/>
</dbReference>
<name>A0A2S4PSA1_9PEZI</name>
<accession>A0A2S4PSA1</accession>
<protein>
    <submittedName>
        <fullName evidence="2">Uncharacterized protein</fullName>
    </submittedName>
</protein>
<dbReference type="AlphaFoldDB" id="A0A2S4PSA1"/>
<evidence type="ECO:0000256" key="1">
    <source>
        <dbReference type="SAM" id="MobiDB-lite"/>
    </source>
</evidence>
<comment type="caution">
    <text evidence="2">The sequence shown here is derived from an EMBL/GenBank/DDBJ whole genome shotgun (WGS) entry which is preliminary data.</text>
</comment>
<evidence type="ECO:0000313" key="2">
    <source>
        <dbReference type="EMBL" id="POS84910.1"/>
    </source>
</evidence>
<keyword evidence="3" id="KW-1185">Reference proteome</keyword>